<dbReference type="EMBL" id="ACIN03000014">
    <property type="protein sequence ID" value="ESK65052.1"/>
    <property type="molecule type" value="Genomic_DNA"/>
</dbReference>
<dbReference type="eggNOG" id="COG0737">
    <property type="taxonomic scope" value="Bacteria"/>
</dbReference>
<comment type="caution">
    <text evidence="5">The sequence shown here is derived from an EMBL/GenBank/DDBJ whole genome shotgun (WGS) entry which is preliminary data.</text>
</comment>
<dbReference type="Gene3D" id="3.90.780.10">
    <property type="entry name" value="5'-Nucleotidase, C-terminal domain"/>
    <property type="match status" value="1"/>
</dbReference>
<dbReference type="GO" id="GO:0016788">
    <property type="term" value="F:hydrolase activity, acting on ester bonds"/>
    <property type="evidence" value="ECO:0007669"/>
    <property type="project" value="InterPro"/>
</dbReference>
<organism evidence="5 6">
    <name type="scientific">Abiotrophia defectiva ATCC 49176</name>
    <dbReference type="NCBI Taxonomy" id="592010"/>
    <lineage>
        <taxon>Bacteria</taxon>
        <taxon>Bacillati</taxon>
        <taxon>Bacillota</taxon>
        <taxon>Bacilli</taxon>
        <taxon>Lactobacillales</taxon>
        <taxon>Aerococcaceae</taxon>
        <taxon>Abiotrophia</taxon>
    </lineage>
</organism>
<keyword evidence="2" id="KW-0547">Nucleotide-binding</keyword>
<dbReference type="PANTHER" id="PTHR11575">
    <property type="entry name" value="5'-NUCLEOTIDASE-RELATED"/>
    <property type="match status" value="1"/>
</dbReference>
<dbReference type="InterPro" id="IPR006146">
    <property type="entry name" value="5'-Nucleotdase_CS"/>
</dbReference>
<name>W1Q1Z8_ABIDE</name>
<dbReference type="AlphaFoldDB" id="W1Q1Z8"/>
<comment type="similarity">
    <text evidence="2">Belongs to the 5'-nucleotidase family.</text>
</comment>
<dbReference type="InterPro" id="IPR036907">
    <property type="entry name" value="5'-Nucleotdase_C_sf"/>
</dbReference>
<dbReference type="InterPro" id="IPR008334">
    <property type="entry name" value="5'-Nucleotdase_C"/>
</dbReference>
<dbReference type="GO" id="GO:0000166">
    <property type="term" value="F:nucleotide binding"/>
    <property type="evidence" value="ECO:0007669"/>
    <property type="project" value="UniProtKB-KW"/>
</dbReference>
<feature type="domain" description="5'-Nucleotidase C-terminal" evidence="4">
    <location>
        <begin position="396"/>
        <end position="548"/>
    </location>
</feature>
<evidence type="ECO:0000259" key="4">
    <source>
        <dbReference type="Pfam" id="PF02872"/>
    </source>
</evidence>
<accession>W1Q1Z8</accession>
<dbReference type="HOGENOM" id="CLU_005854_4_4_9"/>
<dbReference type="Proteomes" id="UP000019050">
    <property type="component" value="Unassembled WGS sequence"/>
</dbReference>
<keyword evidence="6" id="KW-1185">Reference proteome</keyword>
<dbReference type="PROSITE" id="PS00786">
    <property type="entry name" value="5_NUCLEOTIDASE_2"/>
    <property type="match status" value="1"/>
</dbReference>
<dbReference type="SUPFAM" id="SSF56300">
    <property type="entry name" value="Metallo-dependent phosphatases"/>
    <property type="match status" value="1"/>
</dbReference>
<protein>
    <submittedName>
        <fullName evidence="5">5'-nucleotidase protein</fullName>
    </submittedName>
</protein>
<evidence type="ECO:0000256" key="1">
    <source>
        <dbReference type="ARBA" id="ARBA00022729"/>
    </source>
</evidence>
<dbReference type="InterPro" id="IPR006179">
    <property type="entry name" value="5_nucleotidase/apyrase"/>
</dbReference>
<dbReference type="InterPro" id="IPR029052">
    <property type="entry name" value="Metallo-depent_PP-like"/>
</dbReference>
<dbReference type="SUPFAM" id="SSF55816">
    <property type="entry name" value="5'-nucleotidase (syn. UDP-sugar hydrolase), C-terminal domain"/>
    <property type="match status" value="1"/>
</dbReference>
<dbReference type="GO" id="GO:0046872">
    <property type="term" value="F:metal ion binding"/>
    <property type="evidence" value="ECO:0007669"/>
    <property type="project" value="InterPro"/>
</dbReference>
<dbReference type="GO" id="GO:0009166">
    <property type="term" value="P:nucleotide catabolic process"/>
    <property type="evidence" value="ECO:0007669"/>
    <property type="project" value="InterPro"/>
</dbReference>
<dbReference type="InterPro" id="IPR004843">
    <property type="entry name" value="Calcineurin-like_PHP"/>
</dbReference>
<feature type="domain" description="Calcineurin-like phosphoesterase" evidence="3">
    <location>
        <begin position="78"/>
        <end position="304"/>
    </location>
</feature>
<gene>
    <name evidence="5" type="ORF">GCWU000182_001595</name>
</gene>
<evidence type="ECO:0000313" key="5">
    <source>
        <dbReference type="EMBL" id="ESK65052.1"/>
    </source>
</evidence>
<dbReference type="PRINTS" id="PR01607">
    <property type="entry name" value="APYRASEFAMLY"/>
</dbReference>
<dbReference type="Pfam" id="PF00149">
    <property type="entry name" value="Metallophos"/>
    <property type="match status" value="1"/>
</dbReference>
<evidence type="ECO:0000259" key="3">
    <source>
        <dbReference type="Pfam" id="PF00149"/>
    </source>
</evidence>
<dbReference type="Gene3D" id="3.60.21.10">
    <property type="match status" value="1"/>
</dbReference>
<proteinExistence type="inferred from homology"/>
<dbReference type="GO" id="GO:0030288">
    <property type="term" value="C:outer membrane-bounded periplasmic space"/>
    <property type="evidence" value="ECO:0007669"/>
    <property type="project" value="TreeGrafter"/>
</dbReference>
<keyword evidence="2" id="KW-0378">Hydrolase</keyword>
<dbReference type="STRING" id="592010.GCWU000182_001595"/>
<reference evidence="5" key="1">
    <citation type="submission" date="2013-06" db="EMBL/GenBank/DDBJ databases">
        <authorList>
            <person name="Weinstock G."/>
            <person name="Sodergren E."/>
            <person name="Clifton S."/>
            <person name="Fulton L."/>
            <person name="Fulton B."/>
            <person name="Courtney L."/>
            <person name="Fronick C."/>
            <person name="Harrison M."/>
            <person name="Strong C."/>
            <person name="Farmer C."/>
            <person name="Delahaunty K."/>
            <person name="Markovic C."/>
            <person name="Hall O."/>
            <person name="Minx P."/>
            <person name="Tomlinson C."/>
            <person name="Mitreva M."/>
            <person name="Nelson J."/>
            <person name="Hou S."/>
            <person name="Wollam A."/>
            <person name="Pepin K.H."/>
            <person name="Johnson M."/>
            <person name="Bhonagiri V."/>
            <person name="Nash W.E."/>
            <person name="Warren W."/>
            <person name="Chinwalla A."/>
            <person name="Mardis E.R."/>
            <person name="Wilson R.K."/>
        </authorList>
    </citation>
    <scope>NUCLEOTIDE SEQUENCE [LARGE SCALE GENOMIC DNA]</scope>
    <source>
        <strain evidence="5">ATCC 49176</strain>
    </source>
</reference>
<dbReference type="Pfam" id="PF02872">
    <property type="entry name" value="5_nucleotid_C"/>
    <property type="match status" value="1"/>
</dbReference>
<evidence type="ECO:0000313" key="6">
    <source>
        <dbReference type="Proteomes" id="UP000019050"/>
    </source>
</evidence>
<sequence length="590" mass="65975">MIDLGNARSALPENGATLRGGKASLVFLTDLGKDLEGLETSWSFPFFILTLLRYLRGVAGCCIIGRLRLRRQTMQQLSILMTSDTHGFWLKAPENAERSLLNTAATIEKLKEEAKHPVLTIDLGDFIQGSSFATYCKQEVGDGSVFARAMNKIGYDYQLIGNHEFNFGQDYRDNILKKLEAPILCANIVWRETGQPALGQPYVITERDGIRIGIIGVTTEYIPHWELPAHYEGLAFLDAYQVAKKYAEQIRSQVDVLILAYHGGFERDLDSFEPLEALTGENRGAEMLQGIPGLDVLLTGHQHRLICQQVGQTWVVQPGFAGQYVAEVTLDLDQDHRVVSGQASLHETSQTSPSRAVREVMEPELSQGAAWLNQVLGEAPLLPVTQDAFEARIYGHPYIEFLNQLQLRETGADFSAIALVNEAFKDFHGPITNEILLASYPYYNLIATVEVSGQTIKDALEFDLNYLVLDQDGRKAINPSYIAPKPKHYNFDVFSGLMTTVDLTQPVGQRVVSIVDERKGQELDLDATYTLALTQYRACGGGDYHMFSSDQMKTLSKTDLATLMKEALAHFGPEDWEQINSHYQHFTWLQ</sequence>
<evidence type="ECO:0000256" key="2">
    <source>
        <dbReference type="RuleBase" id="RU362119"/>
    </source>
</evidence>
<dbReference type="PANTHER" id="PTHR11575:SF6">
    <property type="entry name" value="2',3'-CYCLIC-NUCLEOTIDE 2'-PHOSPHODIESTERASE_3'-NUCLEOTIDASE"/>
    <property type="match status" value="1"/>
</dbReference>
<keyword evidence="1" id="KW-0732">Signal</keyword>